<proteinExistence type="predicted"/>
<gene>
    <name evidence="2" type="ORF">GETHPA_06720</name>
</gene>
<organism evidence="2 3">
    <name type="scientific">Geothrix rubra</name>
    <dbReference type="NCBI Taxonomy" id="2927977"/>
    <lineage>
        <taxon>Bacteria</taxon>
        <taxon>Pseudomonadati</taxon>
        <taxon>Acidobacteriota</taxon>
        <taxon>Holophagae</taxon>
        <taxon>Holophagales</taxon>
        <taxon>Holophagaceae</taxon>
        <taxon>Geothrix</taxon>
    </lineage>
</organism>
<dbReference type="InterPro" id="IPR002645">
    <property type="entry name" value="STAS_dom"/>
</dbReference>
<comment type="caution">
    <text evidence="2">The sequence shown here is derived from an EMBL/GenBank/DDBJ whole genome shotgun (WGS) entry which is preliminary data.</text>
</comment>
<sequence length="99" mass="10703">MARKTHPSPGTFALQGDLDVFSIQAQWERLQARAIPPGDPFVLDLSAVGDLDLSGLQLLLVLDRHLAARGIPLTVAGAKPEWQDRFRPLGLAGILGDRP</sequence>
<dbReference type="PROSITE" id="PS50801">
    <property type="entry name" value="STAS"/>
    <property type="match status" value="1"/>
</dbReference>
<dbReference type="Pfam" id="PF13466">
    <property type="entry name" value="STAS_2"/>
    <property type="match status" value="1"/>
</dbReference>
<dbReference type="SUPFAM" id="SSF52091">
    <property type="entry name" value="SpoIIaa-like"/>
    <property type="match status" value="1"/>
</dbReference>
<dbReference type="PANTHER" id="PTHR35849:SF2">
    <property type="entry name" value="BLR2341 PROTEIN"/>
    <property type="match status" value="1"/>
</dbReference>
<dbReference type="Proteomes" id="UP001165089">
    <property type="component" value="Unassembled WGS sequence"/>
</dbReference>
<dbReference type="EMBL" id="BSDD01000001">
    <property type="protein sequence ID" value="GLH69139.1"/>
    <property type="molecule type" value="Genomic_DNA"/>
</dbReference>
<feature type="domain" description="STAS" evidence="1">
    <location>
        <begin position="1"/>
        <end position="99"/>
    </location>
</feature>
<dbReference type="Gene3D" id="3.30.750.24">
    <property type="entry name" value="STAS domain"/>
    <property type="match status" value="1"/>
</dbReference>
<name>A0ABQ5Q3R6_9BACT</name>
<evidence type="ECO:0000313" key="3">
    <source>
        <dbReference type="Proteomes" id="UP001165089"/>
    </source>
</evidence>
<keyword evidence="3" id="KW-1185">Reference proteome</keyword>
<dbReference type="PANTHER" id="PTHR35849">
    <property type="entry name" value="BLR2341 PROTEIN"/>
    <property type="match status" value="1"/>
</dbReference>
<evidence type="ECO:0000259" key="1">
    <source>
        <dbReference type="PROSITE" id="PS50801"/>
    </source>
</evidence>
<dbReference type="InterPro" id="IPR058548">
    <property type="entry name" value="MlaB-like_STAS"/>
</dbReference>
<reference evidence="2 3" key="1">
    <citation type="journal article" date="2023" name="Antonie Van Leeuwenhoek">
        <title>Mesoterricola silvestris gen. nov., sp. nov., Mesoterricola sediminis sp. nov., Geothrix oryzae sp. nov., Geothrix edaphica sp. nov., Geothrix rubra sp. nov., and Geothrix limicola sp. nov., six novel members of Acidobacteriota isolated from soils.</title>
        <authorList>
            <person name="Itoh H."/>
            <person name="Sugisawa Y."/>
            <person name="Mise K."/>
            <person name="Xu Z."/>
            <person name="Kuniyasu M."/>
            <person name="Ushijima N."/>
            <person name="Kawano K."/>
            <person name="Kobayashi E."/>
            <person name="Shiratori Y."/>
            <person name="Masuda Y."/>
            <person name="Senoo K."/>
        </authorList>
    </citation>
    <scope>NUCLEOTIDE SEQUENCE [LARGE SCALE GENOMIC DNA]</scope>
    <source>
        <strain evidence="2 3">Red803</strain>
    </source>
</reference>
<dbReference type="InterPro" id="IPR036513">
    <property type="entry name" value="STAS_dom_sf"/>
</dbReference>
<evidence type="ECO:0000313" key="2">
    <source>
        <dbReference type="EMBL" id="GLH69139.1"/>
    </source>
</evidence>
<dbReference type="RefSeq" id="WP_285722937.1">
    <property type="nucleotide sequence ID" value="NZ_BSDD01000001.1"/>
</dbReference>
<protein>
    <recommendedName>
        <fullName evidence="1">STAS domain-containing protein</fullName>
    </recommendedName>
</protein>
<dbReference type="InterPro" id="IPR052746">
    <property type="entry name" value="MlaB_ABC_Transporter"/>
</dbReference>
<accession>A0ABQ5Q3R6</accession>